<organism evidence="2 3">
    <name type="scientific">Drouetiella hepatica Uher 2000/2452</name>
    <dbReference type="NCBI Taxonomy" id="904376"/>
    <lineage>
        <taxon>Bacteria</taxon>
        <taxon>Bacillati</taxon>
        <taxon>Cyanobacteriota</taxon>
        <taxon>Cyanophyceae</taxon>
        <taxon>Oculatellales</taxon>
        <taxon>Oculatellaceae</taxon>
        <taxon>Drouetiella</taxon>
    </lineage>
</organism>
<dbReference type="EMBL" id="JAHHHD010000002">
    <property type="protein sequence ID" value="MBW4657528.1"/>
    <property type="molecule type" value="Genomic_DNA"/>
</dbReference>
<feature type="domain" description="AB hydrolase-1" evidence="1">
    <location>
        <begin position="36"/>
        <end position="284"/>
    </location>
</feature>
<dbReference type="InterPro" id="IPR000639">
    <property type="entry name" value="Epox_hydrolase-like"/>
</dbReference>
<dbReference type="InterPro" id="IPR000073">
    <property type="entry name" value="AB_hydrolase_1"/>
</dbReference>
<name>A0A951QA20_9CYAN</name>
<sequence length="303" mass="33886">MITHDVAIESPCPTQFWQWRGFSIGYQTAGTQGDAVLLIHGLGASSDHWRKNIAALAQHHRVYAIDLIGFGQSAKPKPGEAINYRFETWGEQINDFCREVIGESVFLVGNSIGCLVALQAAVFQPKQVKAIALLDCALRLQHQRKLSWYRKLTFPWIQKILAYPPIGRFFFSKLAQPKVIRQALLKAYGRKEAVTDELVEILLKPARDPGAADVFLSFITYSQGPLPEDLLPQIQCPVLLAWGKVDPWEPFALGQKLAEFAAVDRFMPLEGIGHCPQDEAPEVINPLLLEWFSEKAIASPVQD</sequence>
<evidence type="ECO:0000259" key="1">
    <source>
        <dbReference type="Pfam" id="PF12697"/>
    </source>
</evidence>
<dbReference type="AlphaFoldDB" id="A0A951QA20"/>
<dbReference type="GO" id="GO:0016787">
    <property type="term" value="F:hydrolase activity"/>
    <property type="evidence" value="ECO:0007669"/>
    <property type="project" value="UniProtKB-KW"/>
</dbReference>
<dbReference type="InterPro" id="IPR029058">
    <property type="entry name" value="AB_hydrolase_fold"/>
</dbReference>
<evidence type="ECO:0000313" key="2">
    <source>
        <dbReference type="EMBL" id="MBW4657528.1"/>
    </source>
</evidence>
<protein>
    <submittedName>
        <fullName evidence="2">Alpha/beta fold hydrolase</fullName>
    </submittedName>
</protein>
<dbReference type="PANTHER" id="PTHR46438">
    <property type="entry name" value="ALPHA/BETA-HYDROLASES SUPERFAMILY PROTEIN"/>
    <property type="match status" value="1"/>
</dbReference>
<gene>
    <name evidence="2" type="ORF">KME15_02545</name>
</gene>
<accession>A0A951QA20</accession>
<comment type="caution">
    <text evidence="2">The sequence shown here is derived from an EMBL/GenBank/DDBJ whole genome shotgun (WGS) entry which is preliminary data.</text>
</comment>
<dbReference type="PANTHER" id="PTHR46438:SF12">
    <property type="entry name" value="ALPHA_BETA-HYDROLASES SUPERFAMILY PROTEIN"/>
    <property type="match status" value="1"/>
</dbReference>
<dbReference type="PRINTS" id="PR00412">
    <property type="entry name" value="EPOXHYDRLASE"/>
</dbReference>
<reference evidence="2" key="1">
    <citation type="submission" date="2021-05" db="EMBL/GenBank/DDBJ databases">
        <authorList>
            <person name="Pietrasiak N."/>
            <person name="Ward R."/>
            <person name="Stajich J.E."/>
            <person name="Kurbessoian T."/>
        </authorList>
    </citation>
    <scope>NUCLEOTIDE SEQUENCE</scope>
    <source>
        <strain evidence="2">UHER 2000/2452</strain>
    </source>
</reference>
<reference evidence="2" key="2">
    <citation type="journal article" date="2022" name="Microbiol. Resour. Announc.">
        <title>Metagenome Sequencing to Explore Phylogenomics of Terrestrial Cyanobacteria.</title>
        <authorList>
            <person name="Ward R.D."/>
            <person name="Stajich J.E."/>
            <person name="Johansen J.R."/>
            <person name="Huntemann M."/>
            <person name="Clum A."/>
            <person name="Foster B."/>
            <person name="Foster B."/>
            <person name="Roux S."/>
            <person name="Palaniappan K."/>
            <person name="Varghese N."/>
            <person name="Mukherjee S."/>
            <person name="Reddy T.B.K."/>
            <person name="Daum C."/>
            <person name="Copeland A."/>
            <person name="Chen I.A."/>
            <person name="Ivanova N.N."/>
            <person name="Kyrpides N.C."/>
            <person name="Shapiro N."/>
            <person name="Eloe-Fadrosh E.A."/>
            <person name="Pietrasiak N."/>
        </authorList>
    </citation>
    <scope>NUCLEOTIDE SEQUENCE</scope>
    <source>
        <strain evidence="2">UHER 2000/2452</strain>
    </source>
</reference>
<evidence type="ECO:0000313" key="3">
    <source>
        <dbReference type="Proteomes" id="UP000757435"/>
    </source>
</evidence>
<dbReference type="Proteomes" id="UP000757435">
    <property type="component" value="Unassembled WGS sequence"/>
</dbReference>
<dbReference type="PRINTS" id="PR00111">
    <property type="entry name" value="ABHYDROLASE"/>
</dbReference>
<keyword evidence="2" id="KW-0378">Hydrolase</keyword>
<dbReference type="Gene3D" id="3.40.50.1820">
    <property type="entry name" value="alpha/beta hydrolase"/>
    <property type="match status" value="1"/>
</dbReference>
<dbReference type="SUPFAM" id="SSF53474">
    <property type="entry name" value="alpha/beta-Hydrolases"/>
    <property type="match status" value="1"/>
</dbReference>
<dbReference type="Pfam" id="PF12697">
    <property type="entry name" value="Abhydrolase_6"/>
    <property type="match status" value="1"/>
</dbReference>
<proteinExistence type="predicted"/>